<dbReference type="GO" id="GO:0003677">
    <property type="term" value="F:DNA binding"/>
    <property type="evidence" value="ECO:0007669"/>
    <property type="project" value="InterPro"/>
</dbReference>
<dbReference type="RefSeq" id="WP_074831046.1">
    <property type="nucleotide sequence ID" value="NZ_FNTI01000001.1"/>
</dbReference>
<dbReference type="EMBL" id="FNTI01000001">
    <property type="protein sequence ID" value="SEC51213.1"/>
    <property type="molecule type" value="Genomic_DNA"/>
</dbReference>
<dbReference type="EMBL" id="FNTI01000001">
    <property type="protein sequence ID" value="SED98911.1"/>
    <property type="molecule type" value="Genomic_DNA"/>
</dbReference>
<accession>A0A1H4T421</accession>
<dbReference type="AlphaFoldDB" id="A0A1H4T421"/>
<proteinExistence type="predicted"/>
<gene>
    <name evidence="3" type="ORF">SAMN05444171_1591</name>
    <name evidence="4" type="ORF">SAMN05444171_5889</name>
</gene>
<feature type="domain" description="Transposase IS116/IS110/IS902 C-terminal" evidence="2">
    <location>
        <begin position="226"/>
        <end position="298"/>
    </location>
</feature>
<dbReference type="GO" id="GO:0004803">
    <property type="term" value="F:transposase activity"/>
    <property type="evidence" value="ECO:0007669"/>
    <property type="project" value="InterPro"/>
</dbReference>
<organism evidence="3 5">
    <name type="scientific">Bradyrhizobium lablabi</name>
    <dbReference type="NCBI Taxonomy" id="722472"/>
    <lineage>
        <taxon>Bacteria</taxon>
        <taxon>Pseudomonadati</taxon>
        <taxon>Pseudomonadota</taxon>
        <taxon>Alphaproteobacteria</taxon>
        <taxon>Hyphomicrobiales</taxon>
        <taxon>Nitrobacteraceae</taxon>
        <taxon>Bradyrhizobium</taxon>
    </lineage>
</organism>
<dbReference type="PANTHER" id="PTHR33055">
    <property type="entry name" value="TRANSPOSASE FOR INSERTION SEQUENCE ELEMENT IS1111A"/>
    <property type="match status" value="1"/>
</dbReference>
<dbReference type="Pfam" id="PF02371">
    <property type="entry name" value="Transposase_20"/>
    <property type="match status" value="1"/>
</dbReference>
<dbReference type="OrthoDB" id="8261795at2"/>
<sequence length="372" mass="41721">MGHHTEVFVGIDTSKSRNAIAIADGGRGGEVRYLGEFSATEAAIRKLVAKLAAKCCHLTFCYEAGPTGYGLYRLLKSLGHDCLVVAPSLVPKKAGDRVKTNRRDAVSLAKLLRAGELTAVWVPDERHEAMRDLSRARQAVKKDLQGKRQQISSLMLRLGRIYPGKTTWGPAHMRWLMSQKLEHREQRIAFEELLEGIRQESERMERLEDAIREVVPEWSLAEVVAALQAMRGIDLIAAVGVLAEIGDLSRFQNPRELMGYLGLVPTESSTGDKVKRGGITKAGNGRARRILVEAAWSYRYPPRVSRDKQPKVEAAPRRAREIAWKAQTRLCGRFRSLERKGKRRTVIVTAIARELSAFIWAINRELMPPRQA</sequence>
<dbReference type="PANTHER" id="PTHR33055:SF3">
    <property type="entry name" value="PUTATIVE TRANSPOSASE FOR IS117-RELATED"/>
    <property type="match status" value="1"/>
</dbReference>
<evidence type="ECO:0000313" key="4">
    <source>
        <dbReference type="EMBL" id="SED98911.1"/>
    </source>
</evidence>
<dbReference type="InterPro" id="IPR003346">
    <property type="entry name" value="Transposase_20"/>
</dbReference>
<feature type="domain" description="Transposase IS110-like N-terminal" evidence="1">
    <location>
        <begin position="9"/>
        <end position="156"/>
    </location>
</feature>
<evidence type="ECO:0000313" key="5">
    <source>
        <dbReference type="Proteomes" id="UP000183208"/>
    </source>
</evidence>
<dbReference type="Pfam" id="PF01548">
    <property type="entry name" value="DEDD_Tnp_IS110"/>
    <property type="match status" value="1"/>
</dbReference>
<dbReference type="NCBIfam" id="NF033542">
    <property type="entry name" value="transpos_IS110"/>
    <property type="match status" value="1"/>
</dbReference>
<dbReference type="GO" id="GO:0006313">
    <property type="term" value="P:DNA transposition"/>
    <property type="evidence" value="ECO:0007669"/>
    <property type="project" value="InterPro"/>
</dbReference>
<dbReference type="InterPro" id="IPR002525">
    <property type="entry name" value="Transp_IS110-like_N"/>
</dbReference>
<reference evidence="3 5" key="1">
    <citation type="submission" date="2016-10" db="EMBL/GenBank/DDBJ databases">
        <authorList>
            <person name="de Groot N.N."/>
        </authorList>
    </citation>
    <scope>NUCLEOTIDE SEQUENCE [LARGE SCALE GENOMIC DNA]</scope>
    <source>
        <strain evidence="3 5">GAS522</strain>
    </source>
</reference>
<evidence type="ECO:0000259" key="1">
    <source>
        <dbReference type="Pfam" id="PF01548"/>
    </source>
</evidence>
<evidence type="ECO:0000313" key="3">
    <source>
        <dbReference type="EMBL" id="SEC51213.1"/>
    </source>
</evidence>
<protein>
    <submittedName>
        <fullName evidence="3">Transposase</fullName>
    </submittedName>
</protein>
<name>A0A1H4T421_9BRAD</name>
<dbReference type="Proteomes" id="UP000183208">
    <property type="component" value="Unassembled WGS sequence"/>
</dbReference>
<evidence type="ECO:0000259" key="2">
    <source>
        <dbReference type="Pfam" id="PF02371"/>
    </source>
</evidence>
<dbReference type="InterPro" id="IPR047650">
    <property type="entry name" value="Transpos_IS110"/>
</dbReference>